<name>A0A915DCD8_9BILA</name>
<feature type="transmembrane region" description="Helical" evidence="1">
    <location>
        <begin position="123"/>
        <end position="144"/>
    </location>
</feature>
<keyword evidence="1" id="KW-1133">Transmembrane helix</keyword>
<keyword evidence="2" id="KW-1185">Reference proteome</keyword>
<keyword evidence="1" id="KW-0472">Membrane</keyword>
<protein>
    <submittedName>
        <fullName evidence="3">G protein-coupled receptor</fullName>
    </submittedName>
</protein>
<feature type="transmembrane region" description="Helical" evidence="1">
    <location>
        <begin position="12"/>
        <end position="34"/>
    </location>
</feature>
<feature type="transmembrane region" description="Helical" evidence="1">
    <location>
        <begin position="194"/>
        <end position="217"/>
    </location>
</feature>
<organism evidence="2 3">
    <name type="scientific">Ditylenchus dipsaci</name>
    <dbReference type="NCBI Taxonomy" id="166011"/>
    <lineage>
        <taxon>Eukaryota</taxon>
        <taxon>Metazoa</taxon>
        <taxon>Ecdysozoa</taxon>
        <taxon>Nematoda</taxon>
        <taxon>Chromadorea</taxon>
        <taxon>Rhabditida</taxon>
        <taxon>Tylenchina</taxon>
        <taxon>Tylenchomorpha</taxon>
        <taxon>Sphaerularioidea</taxon>
        <taxon>Anguinidae</taxon>
        <taxon>Anguininae</taxon>
        <taxon>Ditylenchus</taxon>
    </lineage>
</organism>
<evidence type="ECO:0000256" key="1">
    <source>
        <dbReference type="SAM" id="Phobius"/>
    </source>
</evidence>
<proteinExistence type="predicted"/>
<sequence>MNVEEPTTVRIIYYFELFLNQVSPVLNVFFIFLLIRHNVMHNNLRVLMSVFCVASMLMALTRLPQLFLQLTGINVFDESLYRYTRYLHDLLLSFFFYVKISFTLERLIATVRVKTYETETKPYFAIISALIMLFIGGLFCTFITYQLSHSSKIGGITVYPDPNFVGFMTNNTATSMITMYAFSSKAVKPMAGALFNLAVAIASTLIPICAIGFHPILRRTTLKYALKLRPSKYNKRIQPHELEYNIGPKSLITGQQLIVHLDCQRDIYFENLRDSWT</sequence>
<dbReference type="SUPFAM" id="SSF81321">
    <property type="entry name" value="Family A G protein-coupled receptor-like"/>
    <property type="match status" value="1"/>
</dbReference>
<feature type="transmembrane region" description="Helical" evidence="1">
    <location>
        <begin position="83"/>
        <end position="102"/>
    </location>
</feature>
<feature type="transmembrane region" description="Helical" evidence="1">
    <location>
        <begin position="46"/>
        <end position="63"/>
    </location>
</feature>
<evidence type="ECO:0000313" key="3">
    <source>
        <dbReference type="WBParaSite" id="jg17943"/>
    </source>
</evidence>
<dbReference type="InterPro" id="IPR052860">
    <property type="entry name" value="NRL-GPCR1"/>
</dbReference>
<feature type="transmembrane region" description="Helical" evidence="1">
    <location>
        <begin position="164"/>
        <end position="182"/>
    </location>
</feature>
<keyword evidence="1" id="KW-0812">Transmembrane</keyword>
<dbReference type="WBParaSite" id="jg17943">
    <property type="protein sequence ID" value="jg17943"/>
    <property type="gene ID" value="jg17943"/>
</dbReference>
<dbReference type="Gene3D" id="1.20.1070.10">
    <property type="entry name" value="Rhodopsin 7-helix transmembrane proteins"/>
    <property type="match status" value="1"/>
</dbReference>
<evidence type="ECO:0000313" key="2">
    <source>
        <dbReference type="Proteomes" id="UP000887574"/>
    </source>
</evidence>
<dbReference type="AlphaFoldDB" id="A0A915DCD8"/>
<reference evidence="3" key="1">
    <citation type="submission" date="2022-11" db="UniProtKB">
        <authorList>
            <consortium name="WormBaseParasite"/>
        </authorList>
    </citation>
    <scope>IDENTIFICATION</scope>
</reference>
<dbReference type="PANTHER" id="PTHR47521">
    <property type="entry name" value="SERPENTINE RECEPTOR, CLASS E (EPSILON)-RELATED"/>
    <property type="match status" value="1"/>
</dbReference>
<dbReference type="Proteomes" id="UP000887574">
    <property type="component" value="Unplaced"/>
</dbReference>
<accession>A0A915DCD8</accession>